<evidence type="ECO:0000259" key="3">
    <source>
        <dbReference type="Pfam" id="PF04504"/>
    </source>
</evidence>
<feature type="compositionally biased region" description="Basic residues" evidence="2">
    <location>
        <begin position="45"/>
        <end position="59"/>
    </location>
</feature>
<feature type="compositionally biased region" description="Basic and acidic residues" evidence="2">
    <location>
        <begin position="60"/>
        <end position="79"/>
    </location>
</feature>
<dbReference type="Proteomes" id="UP001161247">
    <property type="component" value="Chromosome 9"/>
</dbReference>
<protein>
    <submittedName>
        <fullName evidence="4">OLC1v1018572C1</fullName>
    </submittedName>
</protein>
<dbReference type="InterPro" id="IPR007592">
    <property type="entry name" value="GEBP"/>
</dbReference>
<accession>A0AAV1EBY2</accession>
<name>A0AAV1EBY2_OLDCO</name>
<dbReference type="InterPro" id="IPR053932">
    <property type="entry name" value="GeBP-like_DBD"/>
</dbReference>
<proteinExistence type="inferred from homology"/>
<gene>
    <name evidence="4" type="ORF">OLC1_LOCUS23318</name>
</gene>
<organism evidence="4 5">
    <name type="scientific">Oldenlandia corymbosa var. corymbosa</name>
    <dbReference type="NCBI Taxonomy" id="529605"/>
    <lineage>
        <taxon>Eukaryota</taxon>
        <taxon>Viridiplantae</taxon>
        <taxon>Streptophyta</taxon>
        <taxon>Embryophyta</taxon>
        <taxon>Tracheophyta</taxon>
        <taxon>Spermatophyta</taxon>
        <taxon>Magnoliopsida</taxon>
        <taxon>eudicotyledons</taxon>
        <taxon>Gunneridae</taxon>
        <taxon>Pentapetalae</taxon>
        <taxon>asterids</taxon>
        <taxon>lamiids</taxon>
        <taxon>Gentianales</taxon>
        <taxon>Rubiaceae</taxon>
        <taxon>Rubioideae</taxon>
        <taxon>Spermacoceae</taxon>
        <taxon>Hedyotis-Oldenlandia complex</taxon>
        <taxon>Oldenlandia</taxon>
    </lineage>
</organism>
<comment type="similarity">
    <text evidence="1">Belongs to the GeBP family.</text>
</comment>
<keyword evidence="5" id="KW-1185">Reference proteome</keyword>
<dbReference type="GO" id="GO:0005634">
    <property type="term" value="C:nucleus"/>
    <property type="evidence" value="ECO:0007669"/>
    <property type="project" value="TreeGrafter"/>
</dbReference>
<feature type="compositionally biased region" description="Basic and acidic residues" evidence="2">
    <location>
        <begin position="9"/>
        <end position="22"/>
    </location>
</feature>
<dbReference type="Pfam" id="PF04504">
    <property type="entry name" value="GeBP-like_DBD"/>
    <property type="match status" value="1"/>
</dbReference>
<feature type="region of interest" description="Disordered" evidence="2">
    <location>
        <begin position="1"/>
        <end position="131"/>
    </location>
</feature>
<evidence type="ECO:0000256" key="2">
    <source>
        <dbReference type="SAM" id="MobiDB-lite"/>
    </source>
</evidence>
<feature type="compositionally biased region" description="Polar residues" evidence="2">
    <location>
        <begin position="157"/>
        <end position="184"/>
    </location>
</feature>
<reference evidence="4" key="1">
    <citation type="submission" date="2023-03" db="EMBL/GenBank/DDBJ databases">
        <authorList>
            <person name="Julca I."/>
        </authorList>
    </citation>
    <scope>NUCLEOTIDE SEQUENCE</scope>
</reference>
<feature type="domain" description="Glabrous enhancer-binding protein-like DBD" evidence="3">
    <location>
        <begin position="203"/>
        <end position="299"/>
    </location>
</feature>
<evidence type="ECO:0000313" key="4">
    <source>
        <dbReference type="EMBL" id="CAI9117223.1"/>
    </source>
</evidence>
<dbReference type="PANTHER" id="PTHR31662:SF105">
    <property type="entry name" value="TRANSCRIPTION FACTOR GEBP FAMILY"/>
    <property type="match status" value="1"/>
</dbReference>
<dbReference type="PANTHER" id="PTHR31662">
    <property type="entry name" value="BNAANNG10740D PROTEIN-RELATED"/>
    <property type="match status" value="1"/>
</dbReference>
<dbReference type="AlphaFoldDB" id="A0AAV1EBY2"/>
<dbReference type="GO" id="GO:0006355">
    <property type="term" value="P:regulation of DNA-templated transcription"/>
    <property type="evidence" value="ECO:0007669"/>
    <property type="project" value="InterPro"/>
</dbReference>
<evidence type="ECO:0000313" key="5">
    <source>
        <dbReference type="Proteomes" id="UP001161247"/>
    </source>
</evidence>
<feature type="compositionally biased region" description="Basic and acidic residues" evidence="2">
    <location>
        <begin position="122"/>
        <end position="131"/>
    </location>
</feature>
<feature type="compositionally biased region" description="Basic and acidic residues" evidence="2">
    <location>
        <begin position="185"/>
        <end position="195"/>
    </location>
</feature>
<dbReference type="EMBL" id="OX459126">
    <property type="protein sequence ID" value="CAI9117223.1"/>
    <property type="molecule type" value="Genomic_DNA"/>
</dbReference>
<sequence>MAKKKHHSKDAIFEENAREHDQIPPTQQKPTSKILEAEQKTGSNSKKRKRIRKEKKRKDNAKDQVFEEIGEKEQDEGKRLFFQSESSPQEFDGISEPTSKTLNAEKKSVSNYSKKGKKEKALKHDDNDKEKVENLIQDEVFEETEHAALVEGKSDLFQPTSSTPSFATDSECMPNNKSGNPNSKTQREELKEERSNGSGLTGSRVFTEDDELVLLQCKIDLGLLHKVPASSVSASALHKYLVAELSYDFSNTQIYEKIRRLKQKFVKNREMFGKYGGDIAASLRSHEVLVFELSKKIWGGENYENVEDRILVEDNGIDVKAKKKINKGKRSLSPEFGANEAAAASVDDKDGEVSMKKKRLLDAIEKVTKKIKLLLELAQLECDELKEG</sequence>
<feature type="region of interest" description="Disordered" evidence="2">
    <location>
        <begin position="150"/>
        <end position="203"/>
    </location>
</feature>
<evidence type="ECO:0000256" key="1">
    <source>
        <dbReference type="ARBA" id="ARBA00010820"/>
    </source>
</evidence>